<gene>
    <name evidence="3" type="ORF">J2S35_000043</name>
</gene>
<dbReference type="Pfam" id="PF13280">
    <property type="entry name" value="WYL"/>
    <property type="match status" value="2"/>
</dbReference>
<evidence type="ECO:0000313" key="3">
    <source>
        <dbReference type="EMBL" id="MDR6891103.1"/>
    </source>
</evidence>
<dbReference type="InterPro" id="IPR026881">
    <property type="entry name" value="WYL_dom"/>
</dbReference>
<feature type="region of interest" description="Disordered" evidence="1">
    <location>
        <begin position="331"/>
        <end position="351"/>
    </location>
</feature>
<dbReference type="EMBL" id="JAVDUI010000001">
    <property type="protein sequence ID" value="MDR6891103.1"/>
    <property type="molecule type" value="Genomic_DNA"/>
</dbReference>
<feature type="domain" description="WYL" evidence="2">
    <location>
        <begin position="498"/>
        <end position="568"/>
    </location>
</feature>
<organism evidence="3 4">
    <name type="scientific">Falsarthrobacter nasiphocae</name>
    <dbReference type="NCBI Taxonomy" id="189863"/>
    <lineage>
        <taxon>Bacteria</taxon>
        <taxon>Bacillati</taxon>
        <taxon>Actinomycetota</taxon>
        <taxon>Actinomycetes</taxon>
        <taxon>Micrococcales</taxon>
        <taxon>Micrococcaceae</taxon>
        <taxon>Falsarthrobacter</taxon>
    </lineage>
</organism>
<dbReference type="AlphaFoldDB" id="A0AAE3YFR2"/>
<keyword evidence="3" id="KW-0238">DNA-binding</keyword>
<protein>
    <submittedName>
        <fullName evidence="3">DNA-binding transcriptional regulator YafY</fullName>
    </submittedName>
</protein>
<feature type="compositionally biased region" description="Low complexity" evidence="1">
    <location>
        <begin position="337"/>
        <end position="346"/>
    </location>
</feature>
<dbReference type="Proteomes" id="UP001247307">
    <property type="component" value="Unassembled WGS sequence"/>
</dbReference>
<accession>A0AAE3YFR2</accession>
<evidence type="ECO:0000313" key="4">
    <source>
        <dbReference type="Proteomes" id="UP001247307"/>
    </source>
</evidence>
<reference evidence="3" key="1">
    <citation type="submission" date="2023-07" db="EMBL/GenBank/DDBJ databases">
        <title>Sequencing the genomes of 1000 actinobacteria strains.</title>
        <authorList>
            <person name="Klenk H.-P."/>
        </authorList>
    </citation>
    <scope>NUCLEOTIDE SEQUENCE</scope>
    <source>
        <strain evidence="3">DSM 13988</strain>
    </source>
</reference>
<feature type="domain" description="WYL" evidence="2">
    <location>
        <begin position="152"/>
        <end position="217"/>
    </location>
</feature>
<evidence type="ECO:0000256" key="1">
    <source>
        <dbReference type="SAM" id="MobiDB-lite"/>
    </source>
</evidence>
<dbReference type="GO" id="GO:0003677">
    <property type="term" value="F:DNA binding"/>
    <property type="evidence" value="ECO:0007669"/>
    <property type="project" value="UniProtKB-KW"/>
</dbReference>
<dbReference type="PANTHER" id="PTHR34580">
    <property type="match status" value="1"/>
</dbReference>
<sequence length="683" mass="72065">MNVESEMADDGALARSEPVVERSIALWRALRAAPDGLTWPEIAAAVPGYELTQASRKAFQRDRAGLERAGIRFVPGDFSAPQYVYALEAAGPLPELTRDERAAVSLAASALGRSSAGRQAQRAAERLALTPDELEAAPRRAWSPLLPPDGGLLGLLSSAAVERRAVTLNYVDAAGAATSRTVWPWTVVARGGRWVVIGYDELRAAVRSFRLDRIETLSQAVAAPGGDPVPLEQRASHLSEHALAPGGPRECEVAVRPGAGAWLRAVSVPSPSGPAAAPSEAGASSPAWDRVRVPSRLWEEAVAEILAAGGDAVPLAPAAFVEDVETAAAELERRHTGPAPAAATAPRARRERIRPDAHARVSRALALLRLLDDGTPREVAELADALGKPAETVLEEVLALSLAHGEDAGEEGRVHVSEDGRWATLAGGSGVTVPAPTPEDVLPLLVALRELEGVLGPDHPESEPLAGARLKLLASLGDPELAATLEATSRTEAPDAQVRTVMRALASGGWLTFVYVKADDDARRRTVRPIRLMDAGGRRYLVGDEAAAPGERGTEKHFRLERCHELEVCEAPGTAAGGAATHGETRLPRWGTARTSGPTAVILALAGRARMPDERLDDFDARDRRQLADGVAGTVTLFGDRIVGEVLRSAGDLAVLEPQAARTAVAAAAGRVRRSTGSMRRIM</sequence>
<evidence type="ECO:0000259" key="2">
    <source>
        <dbReference type="Pfam" id="PF13280"/>
    </source>
</evidence>
<comment type="caution">
    <text evidence="3">The sequence shown here is derived from an EMBL/GenBank/DDBJ whole genome shotgun (WGS) entry which is preliminary data.</text>
</comment>
<dbReference type="PANTHER" id="PTHR34580:SF3">
    <property type="entry name" value="PROTEIN PAFB"/>
    <property type="match status" value="1"/>
</dbReference>
<proteinExistence type="predicted"/>
<dbReference type="PROSITE" id="PS52050">
    <property type="entry name" value="WYL"/>
    <property type="match status" value="2"/>
</dbReference>
<dbReference type="InterPro" id="IPR051534">
    <property type="entry name" value="CBASS_pafABC_assoc_protein"/>
</dbReference>
<name>A0AAE3YFR2_9MICC</name>
<dbReference type="RefSeq" id="WP_309848510.1">
    <property type="nucleotide sequence ID" value="NZ_BAAAIU010000004.1"/>
</dbReference>
<keyword evidence="4" id="KW-1185">Reference proteome</keyword>